<feature type="DNA-binding region" description="Fork-head" evidence="3">
    <location>
        <begin position="35"/>
        <end position="125"/>
    </location>
</feature>
<dbReference type="CDD" id="cd00303">
    <property type="entry name" value="retropepsin_like"/>
    <property type="match status" value="1"/>
</dbReference>
<feature type="region of interest" description="Disordered" evidence="4">
    <location>
        <begin position="1"/>
        <end position="22"/>
    </location>
</feature>
<keyword evidence="1 3" id="KW-0238">DNA-binding</keyword>
<keyword evidence="3" id="KW-0539">Nucleus</keyword>
<dbReference type="RefSeq" id="XP_024729720.1">
    <property type="nucleotide sequence ID" value="XM_024887413.1"/>
</dbReference>
<dbReference type="InParanoid" id="A0A2J6SPW7"/>
<dbReference type="OrthoDB" id="3556760at2759"/>
<feature type="region of interest" description="Disordered" evidence="4">
    <location>
        <begin position="369"/>
        <end position="405"/>
    </location>
</feature>
<sequence length="430" mass="47460">MDSVTSRSVSTTPKVGSARRSTRMVPLATGHGIHLIATCLLNAPTSRMSVSEIYEWLAEKYPSYQYTKRNIRHVLRHNSERRSPRFVIANKHRIAGVPIRWTIRPGTESQLRRLFGGPPTAERQFPQFYGGLSQQIHCVLCNRSFGRQESFARHQRQAHSSHATISPAIGKASPADPSAAITSTQLGCTRDHQPLEDELLVIGSTFESTDRNEAVQSPDTAISKDDALRQRLRDRSREEFSVDSIDGSSLHNLLPRSIARKLGLPLHFGSSVRVKVANGTTLTDQYCQLTIRVASINAVIDAYVVSELSSLLLGWEWTQRVNLLSDLGNRTYYILGPHGNLNELPVPGPTAEAEDETECAMEAALTREETLLAEETPAPPGGDERYGDKECELGDLASIDTSATRQENMSDAEFFVDAVSCQSSDDEQGS</sequence>
<dbReference type="GO" id="GO:0005634">
    <property type="term" value="C:nucleus"/>
    <property type="evidence" value="ECO:0007669"/>
    <property type="project" value="UniProtKB-SubCell"/>
</dbReference>
<dbReference type="Pfam" id="PF00250">
    <property type="entry name" value="Forkhead"/>
    <property type="match status" value="1"/>
</dbReference>
<name>A0A2J6SPW7_9HELO</name>
<evidence type="ECO:0000256" key="3">
    <source>
        <dbReference type="PROSITE-ProRule" id="PRU00089"/>
    </source>
</evidence>
<dbReference type="InterPro" id="IPR001766">
    <property type="entry name" value="Fork_head_dom"/>
</dbReference>
<dbReference type="SMART" id="SM00339">
    <property type="entry name" value="FH"/>
    <property type="match status" value="1"/>
</dbReference>
<evidence type="ECO:0000313" key="7">
    <source>
        <dbReference type="EMBL" id="PMD52816.1"/>
    </source>
</evidence>
<dbReference type="GO" id="GO:0043565">
    <property type="term" value="F:sequence-specific DNA binding"/>
    <property type="evidence" value="ECO:0007669"/>
    <property type="project" value="InterPro"/>
</dbReference>
<dbReference type="Gene3D" id="2.40.70.10">
    <property type="entry name" value="Acid Proteases"/>
    <property type="match status" value="1"/>
</dbReference>
<proteinExistence type="predicted"/>
<dbReference type="InterPro" id="IPR021109">
    <property type="entry name" value="Peptidase_aspartic_dom_sf"/>
</dbReference>
<evidence type="ECO:0000259" key="6">
    <source>
        <dbReference type="PROSITE" id="PS50157"/>
    </source>
</evidence>
<feature type="domain" description="Fork-head" evidence="5">
    <location>
        <begin position="35"/>
        <end position="125"/>
    </location>
</feature>
<evidence type="ECO:0000256" key="1">
    <source>
        <dbReference type="ARBA" id="ARBA00023125"/>
    </source>
</evidence>
<feature type="compositionally biased region" description="Basic and acidic residues" evidence="4">
    <location>
        <begin position="382"/>
        <end position="392"/>
    </location>
</feature>
<dbReference type="SUPFAM" id="SSF46785">
    <property type="entry name" value="Winged helix' DNA-binding domain"/>
    <property type="match status" value="1"/>
</dbReference>
<keyword evidence="2" id="KW-0863">Zinc-finger</keyword>
<dbReference type="InterPro" id="IPR036388">
    <property type="entry name" value="WH-like_DNA-bd_sf"/>
</dbReference>
<dbReference type="EMBL" id="KZ613895">
    <property type="protein sequence ID" value="PMD52816.1"/>
    <property type="molecule type" value="Genomic_DNA"/>
</dbReference>
<evidence type="ECO:0000259" key="5">
    <source>
        <dbReference type="PROSITE" id="PS50039"/>
    </source>
</evidence>
<evidence type="ECO:0000313" key="8">
    <source>
        <dbReference type="Proteomes" id="UP000235371"/>
    </source>
</evidence>
<evidence type="ECO:0000256" key="4">
    <source>
        <dbReference type="SAM" id="MobiDB-lite"/>
    </source>
</evidence>
<dbReference type="Proteomes" id="UP000235371">
    <property type="component" value="Unassembled WGS sequence"/>
</dbReference>
<feature type="domain" description="C2H2-type" evidence="6">
    <location>
        <begin position="136"/>
        <end position="164"/>
    </location>
</feature>
<dbReference type="InterPro" id="IPR013087">
    <property type="entry name" value="Znf_C2H2_type"/>
</dbReference>
<evidence type="ECO:0008006" key="9">
    <source>
        <dbReference type="Google" id="ProtNLM"/>
    </source>
</evidence>
<feature type="compositionally biased region" description="Polar residues" evidence="4">
    <location>
        <begin position="1"/>
        <end position="14"/>
    </location>
</feature>
<dbReference type="AlphaFoldDB" id="A0A2J6SPW7"/>
<keyword evidence="8" id="KW-1185">Reference proteome</keyword>
<reference evidence="7 8" key="1">
    <citation type="submission" date="2016-04" db="EMBL/GenBank/DDBJ databases">
        <title>A degradative enzymes factory behind the ericoid mycorrhizal symbiosis.</title>
        <authorList>
            <consortium name="DOE Joint Genome Institute"/>
            <person name="Martino E."/>
            <person name="Morin E."/>
            <person name="Grelet G."/>
            <person name="Kuo A."/>
            <person name="Kohler A."/>
            <person name="Daghino S."/>
            <person name="Barry K."/>
            <person name="Choi C."/>
            <person name="Cichocki N."/>
            <person name="Clum A."/>
            <person name="Copeland A."/>
            <person name="Hainaut M."/>
            <person name="Haridas S."/>
            <person name="Labutti K."/>
            <person name="Lindquist E."/>
            <person name="Lipzen A."/>
            <person name="Khouja H.-R."/>
            <person name="Murat C."/>
            <person name="Ohm R."/>
            <person name="Olson A."/>
            <person name="Spatafora J."/>
            <person name="Veneault-Fourrey C."/>
            <person name="Henrissat B."/>
            <person name="Grigoriev I."/>
            <person name="Martin F."/>
            <person name="Perotto S."/>
        </authorList>
    </citation>
    <scope>NUCLEOTIDE SEQUENCE [LARGE SCALE GENOMIC DNA]</scope>
    <source>
        <strain evidence="7 8">E</strain>
    </source>
</reference>
<dbReference type="GO" id="GO:0008270">
    <property type="term" value="F:zinc ion binding"/>
    <property type="evidence" value="ECO:0007669"/>
    <property type="project" value="UniProtKB-KW"/>
</dbReference>
<gene>
    <name evidence="7" type="ORF">K444DRAFT_668467</name>
</gene>
<dbReference type="PROSITE" id="PS50039">
    <property type="entry name" value="FORK_HEAD_3"/>
    <property type="match status" value="1"/>
</dbReference>
<organism evidence="7 8">
    <name type="scientific">Hyaloscypha bicolor E</name>
    <dbReference type="NCBI Taxonomy" id="1095630"/>
    <lineage>
        <taxon>Eukaryota</taxon>
        <taxon>Fungi</taxon>
        <taxon>Dikarya</taxon>
        <taxon>Ascomycota</taxon>
        <taxon>Pezizomycotina</taxon>
        <taxon>Leotiomycetes</taxon>
        <taxon>Helotiales</taxon>
        <taxon>Hyaloscyphaceae</taxon>
        <taxon>Hyaloscypha</taxon>
        <taxon>Hyaloscypha bicolor</taxon>
    </lineage>
</organism>
<keyword evidence="2" id="KW-0479">Metal-binding</keyword>
<protein>
    <recommendedName>
        <fullName evidence="9">C2H2-type domain-containing protein</fullName>
    </recommendedName>
</protein>
<dbReference type="Gene3D" id="1.10.10.10">
    <property type="entry name" value="Winged helix-like DNA-binding domain superfamily/Winged helix DNA-binding domain"/>
    <property type="match status" value="1"/>
</dbReference>
<comment type="subcellular location">
    <subcellularLocation>
        <location evidence="3">Nucleus</location>
    </subcellularLocation>
</comment>
<dbReference type="PROSITE" id="PS50157">
    <property type="entry name" value="ZINC_FINGER_C2H2_2"/>
    <property type="match status" value="1"/>
</dbReference>
<feature type="region of interest" description="Disordered" evidence="4">
    <location>
        <begin position="152"/>
        <end position="180"/>
    </location>
</feature>
<accession>A0A2J6SPW7</accession>
<evidence type="ECO:0000256" key="2">
    <source>
        <dbReference type="PROSITE-ProRule" id="PRU00042"/>
    </source>
</evidence>
<keyword evidence="2" id="KW-0862">Zinc</keyword>
<dbReference type="PROSITE" id="PS00028">
    <property type="entry name" value="ZINC_FINGER_C2H2_1"/>
    <property type="match status" value="1"/>
</dbReference>
<dbReference type="GeneID" id="36595489"/>
<dbReference type="InterPro" id="IPR036390">
    <property type="entry name" value="WH_DNA-bd_sf"/>
</dbReference>
<dbReference type="GO" id="GO:0003700">
    <property type="term" value="F:DNA-binding transcription factor activity"/>
    <property type="evidence" value="ECO:0007669"/>
    <property type="project" value="InterPro"/>
</dbReference>